<comment type="subcellular location">
    <subcellularLocation>
        <location evidence="2">Endoplasmic reticulum membrane</location>
    </subcellularLocation>
    <subcellularLocation>
        <location evidence="1">Nucleus</location>
    </subcellularLocation>
</comment>
<dbReference type="GO" id="GO:0006357">
    <property type="term" value="P:regulation of transcription by RNA polymerase II"/>
    <property type="evidence" value="ECO:0007669"/>
    <property type="project" value="InterPro"/>
</dbReference>
<dbReference type="PANTHER" id="PTHR10868:SF1">
    <property type="entry name" value="SIGMA NON-OPIOID INTRACELLULAR RECEPTOR 1"/>
    <property type="match status" value="1"/>
</dbReference>
<dbReference type="GO" id="GO:0003712">
    <property type="term" value="F:transcription coregulator activity"/>
    <property type="evidence" value="ECO:0007669"/>
    <property type="project" value="InterPro"/>
</dbReference>
<dbReference type="GO" id="GO:0016592">
    <property type="term" value="C:mediator complex"/>
    <property type="evidence" value="ECO:0007669"/>
    <property type="project" value="InterPro"/>
</dbReference>
<accession>A0A1E4RV82</accession>
<evidence type="ECO:0000256" key="6">
    <source>
        <dbReference type="ARBA" id="ARBA00022824"/>
    </source>
</evidence>
<keyword evidence="11" id="KW-0804">Transcription</keyword>
<keyword evidence="7" id="KW-1133">Transmembrane helix</keyword>
<evidence type="ECO:0000256" key="13">
    <source>
        <dbReference type="ARBA" id="ARBA00029435"/>
    </source>
</evidence>
<evidence type="ECO:0000256" key="4">
    <source>
        <dbReference type="ARBA" id="ARBA00008089"/>
    </source>
</evidence>
<dbReference type="STRING" id="983966.A0A1E4RV82"/>
<comment type="similarity">
    <text evidence="3">Belongs to the ERG2 family.</text>
</comment>
<sequence length="417" mass="47290">MKTAFWVLPLVLTIYGVLDKLFDTWLPSNFIFDPVTLNEISNEVLARHPDNNTTEIMQDLAQELKAKYGDNINALNSDDWVFNNAGGAMGNMFILHASISEYLIFFGTATGTEGHTGVHFADDYFTILVGEQRAGLPNAVFPEIYKPGETHHLQKGFQKQYMMPSGAYALELAQGWIPAMLPFGFADAFFSTLDVYTLYRTVYLTAKAMIESILRELYPIHISRARRFRPTESSFTCLYNVDMATPRNTSPQFTSPLVTTATPLRTPLNLQHQQQQQTEEEKIWLNTERALEELKGTELIPLVMDIVEAANSDALRPQDVENAAGPIKVRISRAKDILRTMHGLAETPEEREQRVLRLKKNIESKSNILQRFKDTVSQRLPLSKEEGPQQMKTEIPFDIVPPHDAKATYEDVEMKDS</sequence>
<dbReference type="Pfam" id="PF07544">
    <property type="entry name" value="Med9"/>
    <property type="match status" value="1"/>
</dbReference>
<dbReference type="GO" id="GO:0006696">
    <property type="term" value="P:ergosterol biosynthetic process"/>
    <property type="evidence" value="ECO:0007669"/>
    <property type="project" value="TreeGrafter"/>
</dbReference>
<feature type="signal peptide" evidence="14">
    <location>
        <begin position="1"/>
        <end position="19"/>
    </location>
</feature>
<dbReference type="OrthoDB" id="347124at2759"/>
<keyword evidence="8" id="KW-0805">Transcription regulation</keyword>
<evidence type="ECO:0000256" key="12">
    <source>
        <dbReference type="ARBA" id="ARBA00023242"/>
    </source>
</evidence>
<dbReference type="Pfam" id="PF04622">
    <property type="entry name" value="ERG2_Sigma1R"/>
    <property type="match status" value="1"/>
</dbReference>
<evidence type="ECO:0000256" key="9">
    <source>
        <dbReference type="ARBA" id="ARBA00023136"/>
    </source>
</evidence>
<dbReference type="InterPro" id="IPR011425">
    <property type="entry name" value="Med9"/>
</dbReference>
<proteinExistence type="inferred from homology"/>
<evidence type="ECO:0000256" key="7">
    <source>
        <dbReference type="ARBA" id="ARBA00022989"/>
    </source>
</evidence>
<dbReference type="Proteomes" id="UP000094389">
    <property type="component" value="Unassembled WGS sequence"/>
</dbReference>
<evidence type="ECO:0000256" key="8">
    <source>
        <dbReference type="ARBA" id="ARBA00023015"/>
    </source>
</evidence>
<gene>
    <name evidence="15" type="ORF">CYBJADRAFT_179972</name>
</gene>
<evidence type="ECO:0000256" key="2">
    <source>
        <dbReference type="ARBA" id="ARBA00004586"/>
    </source>
</evidence>
<evidence type="ECO:0000256" key="14">
    <source>
        <dbReference type="SAM" id="SignalP"/>
    </source>
</evidence>
<name>A0A1E4RV82_CYBJN</name>
<keyword evidence="10" id="KW-0010">Activator</keyword>
<evidence type="ECO:0000256" key="1">
    <source>
        <dbReference type="ARBA" id="ARBA00004123"/>
    </source>
</evidence>
<evidence type="ECO:0000313" key="15">
    <source>
        <dbReference type="EMBL" id="ODV71156.1"/>
    </source>
</evidence>
<evidence type="ECO:0000256" key="5">
    <source>
        <dbReference type="ARBA" id="ARBA00022692"/>
    </source>
</evidence>
<dbReference type="AlphaFoldDB" id="A0A1E4RV82"/>
<feature type="chain" id="PRO_5009162476" evidence="14">
    <location>
        <begin position="20"/>
        <end position="417"/>
    </location>
</feature>
<dbReference type="GeneID" id="30991380"/>
<dbReference type="RefSeq" id="XP_020068195.1">
    <property type="nucleotide sequence ID" value="XM_020216984.1"/>
</dbReference>
<reference evidence="15 16" key="1">
    <citation type="journal article" date="2016" name="Proc. Natl. Acad. Sci. U.S.A.">
        <title>Comparative genomics of biotechnologically important yeasts.</title>
        <authorList>
            <person name="Riley R."/>
            <person name="Haridas S."/>
            <person name="Wolfe K.H."/>
            <person name="Lopes M.R."/>
            <person name="Hittinger C.T."/>
            <person name="Goeker M."/>
            <person name="Salamov A.A."/>
            <person name="Wisecaver J.H."/>
            <person name="Long T.M."/>
            <person name="Calvey C.H."/>
            <person name="Aerts A.L."/>
            <person name="Barry K.W."/>
            <person name="Choi C."/>
            <person name="Clum A."/>
            <person name="Coughlan A.Y."/>
            <person name="Deshpande S."/>
            <person name="Douglass A.P."/>
            <person name="Hanson S.J."/>
            <person name="Klenk H.-P."/>
            <person name="LaButti K.M."/>
            <person name="Lapidus A."/>
            <person name="Lindquist E.A."/>
            <person name="Lipzen A.M."/>
            <person name="Meier-Kolthoff J.P."/>
            <person name="Ohm R.A."/>
            <person name="Otillar R.P."/>
            <person name="Pangilinan J.L."/>
            <person name="Peng Y."/>
            <person name="Rokas A."/>
            <person name="Rosa C.A."/>
            <person name="Scheuner C."/>
            <person name="Sibirny A.A."/>
            <person name="Slot J.C."/>
            <person name="Stielow J.B."/>
            <person name="Sun H."/>
            <person name="Kurtzman C.P."/>
            <person name="Blackwell M."/>
            <person name="Grigoriev I.V."/>
            <person name="Jeffries T.W."/>
        </authorList>
    </citation>
    <scope>NUCLEOTIDE SEQUENCE [LARGE SCALE GENOMIC DNA]</scope>
    <source>
        <strain evidence="16">ATCC 18201 / CBS 1600 / BCRC 20928 / JCM 3617 / NBRC 0987 / NRRL Y-1542</strain>
    </source>
</reference>
<keyword evidence="6" id="KW-0256">Endoplasmic reticulum</keyword>
<keyword evidence="5" id="KW-0812">Transmembrane</keyword>
<evidence type="ECO:0000256" key="10">
    <source>
        <dbReference type="ARBA" id="ARBA00023159"/>
    </source>
</evidence>
<dbReference type="UniPathway" id="UPA00768"/>
<evidence type="ECO:0000256" key="11">
    <source>
        <dbReference type="ARBA" id="ARBA00023163"/>
    </source>
</evidence>
<comment type="pathway">
    <text evidence="13">Steroid metabolism; ergosterol biosynthesis.</text>
</comment>
<dbReference type="EMBL" id="KV453943">
    <property type="protein sequence ID" value="ODV71156.1"/>
    <property type="molecule type" value="Genomic_DNA"/>
</dbReference>
<comment type="similarity">
    <text evidence="4">Belongs to the Mediator complex subunit 9 family.</text>
</comment>
<keyword evidence="16" id="KW-1185">Reference proteome</keyword>
<evidence type="ECO:0000313" key="16">
    <source>
        <dbReference type="Proteomes" id="UP000094389"/>
    </source>
</evidence>
<keyword evidence="14" id="KW-0732">Signal</keyword>
<dbReference type="PANTHER" id="PTHR10868">
    <property type="entry name" value="SIGMA 1-TYPE OPIOID RECEPTOR-RELATED"/>
    <property type="match status" value="1"/>
</dbReference>
<dbReference type="InterPro" id="IPR006716">
    <property type="entry name" value="ERG2_sigma1_rcpt-like"/>
</dbReference>
<organism evidence="15 16">
    <name type="scientific">Cyberlindnera jadinii (strain ATCC 18201 / CBS 1600 / BCRC 20928 / JCM 3617 / NBRC 0987 / NRRL Y-1542)</name>
    <name type="common">Torula yeast</name>
    <name type="synonym">Candida utilis</name>
    <dbReference type="NCBI Taxonomy" id="983966"/>
    <lineage>
        <taxon>Eukaryota</taxon>
        <taxon>Fungi</taxon>
        <taxon>Dikarya</taxon>
        <taxon>Ascomycota</taxon>
        <taxon>Saccharomycotina</taxon>
        <taxon>Saccharomycetes</taxon>
        <taxon>Phaffomycetales</taxon>
        <taxon>Phaffomycetaceae</taxon>
        <taxon>Cyberlindnera</taxon>
    </lineage>
</organism>
<evidence type="ECO:0000256" key="3">
    <source>
        <dbReference type="ARBA" id="ARBA00007141"/>
    </source>
</evidence>
<protein>
    <submittedName>
        <fullName evidence="15">Uncharacterized protein</fullName>
    </submittedName>
</protein>
<keyword evidence="9" id="KW-0472">Membrane</keyword>
<dbReference type="GO" id="GO:0005789">
    <property type="term" value="C:endoplasmic reticulum membrane"/>
    <property type="evidence" value="ECO:0007669"/>
    <property type="project" value="UniProtKB-SubCell"/>
</dbReference>
<keyword evidence="12" id="KW-0539">Nucleus</keyword>